<dbReference type="GO" id="GO:0006874">
    <property type="term" value="P:intracellular calcium ion homeostasis"/>
    <property type="evidence" value="ECO:0007669"/>
    <property type="project" value="TreeGrafter"/>
</dbReference>
<sequence>MLLFWTLIFAVSLAVLVKGSNWLVTSAEKIGLAVGLSPFIVGVTIVGVGTSFPELISSFVAVLKGVPEVAAANAVGSNIANILLIVGLSALVGRKLIVTKSLIDLDLPLLAIGTVLLLGVLWDGVITFGEALLMMITYGVYLLYTMLHKESEDTQEIIDAAHLHASGRERQPTQENSTHVIPGLTGDVEREKCESGVFTFPSRGARNRQTPCAQAQGVCRFTAWDFFMLVVSIVVLTFGAKYLIDSLVQLSIILNLAVGTIAITAVAVGTSLPELFVSLRATFQKKSEIALGNIFGSNIFNSFVVIGLPGLFYSLPVDSQTLFVGVPTMAGATLLFVISGISRRIHMWEGAFYLSLYVLFLAKLFSWF</sequence>
<feature type="transmembrane region" description="Helical" evidence="5">
    <location>
        <begin position="226"/>
        <end position="244"/>
    </location>
</feature>
<name>A0A0G1VHU8_9BACT</name>
<feature type="transmembrane region" description="Helical" evidence="5">
    <location>
        <begin position="289"/>
        <end position="315"/>
    </location>
</feature>
<proteinExistence type="predicted"/>
<feature type="transmembrane region" description="Helical" evidence="5">
    <location>
        <begin position="70"/>
        <end position="93"/>
    </location>
</feature>
<evidence type="ECO:0000256" key="2">
    <source>
        <dbReference type="ARBA" id="ARBA00022692"/>
    </source>
</evidence>
<keyword evidence="3 5" id="KW-1133">Transmembrane helix</keyword>
<feature type="transmembrane region" description="Helical" evidence="5">
    <location>
        <begin position="105"/>
        <end position="122"/>
    </location>
</feature>
<dbReference type="Gene3D" id="1.20.1420.30">
    <property type="entry name" value="NCX, central ion-binding region"/>
    <property type="match status" value="2"/>
</dbReference>
<keyword evidence="4 5" id="KW-0472">Membrane</keyword>
<dbReference type="GO" id="GO:0005262">
    <property type="term" value="F:calcium channel activity"/>
    <property type="evidence" value="ECO:0007669"/>
    <property type="project" value="TreeGrafter"/>
</dbReference>
<evidence type="ECO:0000256" key="4">
    <source>
        <dbReference type="ARBA" id="ARBA00023136"/>
    </source>
</evidence>
<dbReference type="Proteomes" id="UP000034589">
    <property type="component" value="Unassembled WGS sequence"/>
</dbReference>
<dbReference type="EMBL" id="LCPV01000049">
    <property type="protein sequence ID" value="KKW05815.1"/>
    <property type="molecule type" value="Genomic_DNA"/>
</dbReference>
<organism evidence="7 8">
    <name type="scientific">Candidatus Kaiserbacteria bacterium GW2011_GWC2_49_12</name>
    <dbReference type="NCBI Taxonomy" id="1618675"/>
    <lineage>
        <taxon>Bacteria</taxon>
        <taxon>Candidatus Kaiseribacteriota</taxon>
    </lineage>
</organism>
<evidence type="ECO:0000313" key="8">
    <source>
        <dbReference type="Proteomes" id="UP000034589"/>
    </source>
</evidence>
<dbReference type="PANTHER" id="PTHR10846">
    <property type="entry name" value="SODIUM/POTASSIUM/CALCIUM EXCHANGER"/>
    <property type="match status" value="1"/>
</dbReference>
<dbReference type="GO" id="GO:0005886">
    <property type="term" value="C:plasma membrane"/>
    <property type="evidence" value="ECO:0007669"/>
    <property type="project" value="TreeGrafter"/>
</dbReference>
<dbReference type="InterPro" id="IPR004481">
    <property type="entry name" value="K/Na/Ca-exchanger"/>
</dbReference>
<comment type="subcellular location">
    <subcellularLocation>
        <location evidence="1">Membrane</location>
        <topology evidence="1">Multi-pass membrane protein</topology>
    </subcellularLocation>
</comment>
<feature type="transmembrane region" description="Helical" evidence="5">
    <location>
        <begin position="6"/>
        <end position="24"/>
    </location>
</feature>
<dbReference type="Pfam" id="PF01699">
    <property type="entry name" value="Na_Ca_ex"/>
    <property type="match status" value="2"/>
</dbReference>
<dbReference type="PANTHER" id="PTHR10846:SF8">
    <property type="entry name" value="INNER MEMBRANE PROTEIN YRBG"/>
    <property type="match status" value="1"/>
</dbReference>
<evidence type="ECO:0000256" key="3">
    <source>
        <dbReference type="ARBA" id="ARBA00022989"/>
    </source>
</evidence>
<feature type="transmembrane region" description="Helical" evidence="5">
    <location>
        <begin position="321"/>
        <end position="338"/>
    </location>
</feature>
<evidence type="ECO:0000256" key="5">
    <source>
        <dbReference type="SAM" id="Phobius"/>
    </source>
</evidence>
<evidence type="ECO:0000259" key="6">
    <source>
        <dbReference type="Pfam" id="PF01699"/>
    </source>
</evidence>
<protein>
    <submittedName>
        <fullName evidence="7">Na+/Ca+ antiporter, CaCA family</fullName>
    </submittedName>
</protein>
<feature type="domain" description="Sodium/calcium exchanger membrane region" evidence="6">
    <location>
        <begin position="226"/>
        <end position="362"/>
    </location>
</feature>
<accession>A0A0G1VHU8</accession>
<evidence type="ECO:0000256" key="1">
    <source>
        <dbReference type="ARBA" id="ARBA00004141"/>
    </source>
</evidence>
<reference evidence="7 8" key="1">
    <citation type="journal article" date="2015" name="Nature">
        <title>rRNA introns, odd ribosomes, and small enigmatic genomes across a large radiation of phyla.</title>
        <authorList>
            <person name="Brown C.T."/>
            <person name="Hug L.A."/>
            <person name="Thomas B.C."/>
            <person name="Sharon I."/>
            <person name="Castelle C.J."/>
            <person name="Singh A."/>
            <person name="Wilkins M.J."/>
            <person name="Williams K.H."/>
            <person name="Banfield J.F."/>
        </authorList>
    </citation>
    <scope>NUCLEOTIDE SEQUENCE [LARGE SCALE GENOMIC DNA]</scope>
</reference>
<gene>
    <name evidence="7" type="ORF">UY39_C0049G0007</name>
</gene>
<feature type="domain" description="Sodium/calcium exchanger membrane region" evidence="6">
    <location>
        <begin position="6"/>
        <end position="146"/>
    </location>
</feature>
<feature type="transmembrane region" description="Helical" evidence="5">
    <location>
        <begin position="128"/>
        <end position="147"/>
    </location>
</feature>
<evidence type="ECO:0000313" key="7">
    <source>
        <dbReference type="EMBL" id="KKW05815.1"/>
    </source>
</evidence>
<comment type="caution">
    <text evidence="7">The sequence shown here is derived from an EMBL/GenBank/DDBJ whole genome shotgun (WGS) entry which is preliminary data.</text>
</comment>
<dbReference type="AlphaFoldDB" id="A0A0G1VHU8"/>
<dbReference type="NCBIfam" id="TIGR00367">
    <property type="entry name" value="calcium/sodium antiporter"/>
    <property type="match status" value="1"/>
</dbReference>
<keyword evidence="2 5" id="KW-0812">Transmembrane</keyword>
<dbReference type="GO" id="GO:0008273">
    <property type="term" value="F:calcium, potassium:sodium antiporter activity"/>
    <property type="evidence" value="ECO:0007669"/>
    <property type="project" value="TreeGrafter"/>
</dbReference>
<dbReference type="InterPro" id="IPR004837">
    <property type="entry name" value="NaCa_Exmemb"/>
</dbReference>
<dbReference type="InterPro" id="IPR044880">
    <property type="entry name" value="NCX_ion-bd_dom_sf"/>
</dbReference>
<feature type="transmembrane region" description="Helical" evidence="5">
    <location>
        <begin position="350"/>
        <end position="367"/>
    </location>
</feature>
<feature type="transmembrane region" description="Helical" evidence="5">
    <location>
        <begin position="250"/>
        <end position="277"/>
    </location>
</feature>
<feature type="transmembrane region" description="Helical" evidence="5">
    <location>
        <begin position="31"/>
        <end position="50"/>
    </location>
</feature>